<name>A0A699YE24_HAELA</name>
<feature type="transmembrane region" description="Helical" evidence="7">
    <location>
        <begin position="12"/>
        <end position="29"/>
    </location>
</feature>
<reference evidence="8 9" key="1">
    <citation type="submission" date="2020-02" db="EMBL/GenBank/DDBJ databases">
        <title>Draft genome sequence of Haematococcus lacustris strain NIES-144.</title>
        <authorList>
            <person name="Morimoto D."/>
            <person name="Nakagawa S."/>
            <person name="Yoshida T."/>
            <person name="Sawayama S."/>
        </authorList>
    </citation>
    <scope>NUCLEOTIDE SEQUENCE [LARGE SCALE GENOMIC DNA]</scope>
    <source>
        <strain evidence="8 9">NIES-144</strain>
    </source>
</reference>
<comment type="similarity">
    <text evidence="2">Belongs to the SLC29A/ENT transporter (TC 2.A.57) family.</text>
</comment>
<gene>
    <name evidence="8" type="ORF">HaLaN_03292</name>
</gene>
<dbReference type="AlphaFoldDB" id="A0A699YE24"/>
<evidence type="ECO:0000256" key="5">
    <source>
        <dbReference type="ARBA" id="ARBA00022989"/>
    </source>
</evidence>
<dbReference type="InterPro" id="IPR002259">
    <property type="entry name" value="Eqnu_transpt"/>
</dbReference>
<dbReference type="PANTHER" id="PTHR10332">
    <property type="entry name" value="EQUILIBRATIVE NUCLEOSIDE TRANSPORTER"/>
    <property type="match status" value="1"/>
</dbReference>
<dbReference type="Proteomes" id="UP000485058">
    <property type="component" value="Unassembled WGS sequence"/>
</dbReference>
<comment type="subcellular location">
    <subcellularLocation>
        <location evidence="1">Membrane</location>
        <topology evidence="1">Multi-pass membrane protein</topology>
    </subcellularLocation>
</comment>
<evidence type="ECO:0000256" key="4">
    <source>
        <dbReference type="ARBA" id="ARBA00022692"/>
    </source>
</evidence>
<keyword evidence="6 7" id="KW-0472">Membrane</keyword>
<organism evidence="8 9">
    <name type="scientific">Haematococcus lacustris</name>
    <name type="common">Green alga</name>
    <name type="synonym">Haematococcus pluvialis</name>
    <dbReference type="NCBI Taxonomy" id="44745"/>
    <lineage>
        <taxon>Eukaryota</taxon>
        <taxon>Viridiplantae</taxon>
        <taxon>Chlorophyta</taxon>
        <taxon>core chlorophytes</taxon>
        <taxon>Chlorophyceae</taxon>
        <taxon>CS clade</taxon>
        <taxon>Chlamydomonadales</taxon>
        <taxon>Haematococcaceae</taxon>
        <taxon>Haematococcus</taxon>
    </lineage>
</organism>
<evidence type="ECO:0000256" key="6">
    <source>
        <dbReference type="ARBA" id="ARBA00023136"/>
    </source>
</evidence>
<evidence type="ECO:0000256" key="3">
    <source>
        <dbReference type="ARBA" id="ARBA00022448"/>
    </source>
</evidence>
<keyword evidence="9" id="KW-1185">Reference proteome</keyword>
<dbReference type="GO" id="GO:0005337">
    <property type="term" value="F:nucleoside transmembrane transporter activity"/>
    <property type="evidence" value="ECO:0007669"/>
    <property type="project" value="InterPro"/>
</dbReference>
<evidence type="ECO:0000256" key="2">
    <source>
        <dbReference type="ARBA" id="ARBA00007965"/>
    </source>
</evidence>
<keyword evidence="4 7" id="KW-0812">Transmembrane</keyword>
<protein>
    <submittedName>
        <fullName evidence="8">Uncharacterized protein</fullName>
    </submittedName>
</protein>
<keyword evidence="3" id="KW-0813">Transport</keyword>
<evidence type="ECO:0000313" key="9">
    <source>
        <dbReference type="Proteomes" id="UP000485058"/>
    </source>
</evidence>
<accession>A0A699YE24</accession>
<evidence type="ECO:0000256" key="1">
    <source>
        <dbReference type="ARBA" id="ARBA00004141"/>
    </source>
</evidence>
<evidence type="ECO:0000313" key="8">
    <source>
        <dbReference type="EMBL" id="GFH08347.1"/>
    </source>
</evidence>
<feature type="non-terminal residue" evidence="8">
    <location>
        <position position="1"/>
    </location>
</feature>
<sequence length="97" mass="11117">MHLSDAGQLRIAWGCYFLLGIGILAPWNAYISATDFFEVLFPGRHTDRLFTVAYLPSCLLLLLVTLRWRSARWLPRPPARIKLAYLLFTLLMLAVPL</sequence>
<evidence type="ECO:0000256" key="7">
    <source>
        <dbReference type="SAM" id="Phobius"/>
    </source>
</evidence>
<feature type="transmembrane region" description="Helical" evidence="7">
    <location>
        <begin position="80"/>
        <end position="96"/>
    </location>
</feature>
<feature type="transmembrane region" description="Helical" evidence="7">
    <location>
        <begin position="49"/>
        <end position="68"/>
    </location>
</feature>
<dbReference type="GO" id="GO:0005886">
    <property type="term" value="C:plasma membrane"/>
    <property type="evidence" value="ECO:0007669"/>
    <property type="project" value="TreeGrafter"/>
</dbReference>
<keyword evidence="5 7" id="KW-1133">Transmembrane helix</keyword>
<comment type="caution">
    <text evidence="8">The sequence shown here is derived from an EMBL/GenBank/DDBJ whole genome shotgun (WGS) entry which is preliminary data.</text>
</comment>
<dbReference type="PANTHER" id="PTHR10332:SF10">
    <property type="entry name" value="EQUILIBRATIVE NUCLEOSIDE TRANSPORTER 4"/>
    <property type="match status" value="1"/>
</dbReference>
<dbReference type="EMBL" id="BLLF01000155">
    <property type="protein sequence ID" value="GFH08347.1"/>
    <property type="molecule type" value="Genomic_DNA"/>
</dbReference>
<feature type="non-terminal residue" evidence="8">
    <location>
        <position position="97"/>
    </location>
</feature>
<proteinExistence type="inferred from homology"/>